<name>A0ABQ4NED1_9BACL</name>
<dbReference type="Gene3D" id="3.20.20.150">
    <property type="entry name" value="Divalent-metal-dependent TIM barrel enzymes"/>
    <property type="match status" value="1"/>
</dbReference>
<protein>
    <recommendedName>
        <fullName evidence="3">Xylose isomerase-like TIM barrel domain-containing protein</fullName>
    </recommendedName>
</protein>
<evidence type="ECO:0000313" key="2">
    <source>
        <dbReference type="Proteomes" id="UP000680304"/>
    </source>
</evidence>
<dbReference type="InterPro" id="IPR036237">
    <property type="entry name" value="Xyl_isomerase-like_sf"/>
</dbReference>
<reference evidence="1 2" key="1">
    <citation type="submission" date="2021-04" db="EMBL/GenBank/DDBJ databases">
        <title>Draft genome sequence of Paenibacillus cisolokensis, LC2-13A.</title>
        <authorList>
            <person name="Uke A."/>
            <person name="Chhe C."/>
            <person name="Baramee S."/>
            <person name="Kosugi A."/>
        </authorList>
    </citation>
    <scope>NUCLEOTIDE SEQUENCE [LARGE SCALE GENOMIC DNA]</scope>
    <source>
        <strain evidence="1 2">LC2-13A</strain>
    </source>
</reference>
<dbReference type="EMBL" id="BOVJ01000191">
    <property type="protein sequence ID" value="GIQ66560.1"/>
    <property type="molecule type" value="Genomic_DNA"/>
</dbReference>
<accession>A0ABQ4NED1</accession>
<comment type="caution">
    <text evidence="1">The sequence shown here is derived from an EMBL/GenBank/DDBJ whole genome shotgun (WGS) entry which is preliminary data.</text>
</comment>
<organism evidence="1 2">
    <name type="scientific">Paenibacillus cisolokensis</name>
    <dbReference type="NCBI Taxonomy" id="1658519"/>
    <lineage>
        <taxon>Bacteria</taxon>
        <taxon>Bacillati</taxon>
        <taxon>Bacillota</taxon>
        <taxon>Bacilli</taxon>
        <taxon>Bacillales</taxon>
        <taxon>Paenibacillaceae</taxon>
        <taxon>Paenibacillus</taxon>
    </lineage>
</organism>
<keyword evidence="2" id="KW-1185">Reference proteome</keyword>
<sequence length="137" mass="15703">MALNVKYGISGINWVNEDMLDLGDHYTADDVLSQMQALGFEGTEFCRKFPRSVPELSRLLERYGMTLVAQWKSLAFRDASRREEEMRAFREHADFCGRWAAVMSSPARRATRSKIRIPTGLRYSRLPMNNGGILPKD</sequence>
<dbReference type="SUPFAM" id="SSF51658">
    <property type="entry name" value="Xylose isomerase-like"/>
    <property type="match status" value="1"/>
</dbReference>
<evidence type="ECO:0000313" key="1">
    <source>
        <dbReference type="EMBL" id="GIQ66560.1"/>
    </source>
</evidence>
<gene>
    <name evidence="1" type="ORF">PACILC2_51280</name>
</gene>
<proteinExistence type="predicted"/>
<evidence type="ECO:0008006" key="3">
    <source>
        <dbReference type="Google" id="ProtNLM"/>
    </source>
</evidence>
<dbReference type="Proteomes" id="UP000680304">
    <property type="component" value="Unassembled WGS sequence"/>
</dbReference>